<protein>
    <submittedName>
        <fullName evidence="2">Uncharacterized protein</fullName>
    </submittedName>
</protein>
<name>A0A9W9FW18_9EURO</name>
<dbReference type="AlphaFoldDB" id="A0A9W9FW18"/>
<reference evidence="2" key="2">
    <citation type="journal article" date="2023" name="IMA Fungus">
        <title>Comparative genomic study of the Penicillium genus elucidates a diverse pangenome and 15 lateral gene transfer events.</title>
        <authorList>
            <person name="Petersen C."/>
            <person name="Sorensen T."/>
            <person name="Nielsen M.R."/>
            <person name="Sondergaard T.E."/>
            <person name="Sorensen J.L."/>
            <person name="Fitzpatrick D.A."/>
            <person name="Frisvad J.C."/>
            <person name="Nielsen K.L."/>
        </authorList>
    </citation>
    <scope>NUCLEOTIDE SEQUENCE</scope>
    <source>
        <strain evidence="2">IBT 30069</strain>
    </source>
</reference>
<dbReference type="EMBL" id="JAPQKH010000003">
    <property type="protein sequence ID" value="KAJ5107449.1"/>
    <property type="molecule type" value="Genomic_DNA"/>
</dbReference>
<evidence type="ECO:0000313" key="2">
    <source>
        <dbReference type="EMBL" id="KAJ5107449.1"/>
    </source>
</evidence>
<reference evidence="2" key="1">
    <citation type="submission" date="2022-11" db="EMBL/GenBank/DDBJ databases">
        <authorList>
            <person name="Petersen C."/>
        </authorList>
    </citation>
    <scope>NUCLEOTIDE SEQUENCE</scope>
    <source>
        <strain evidence="2">IBT 30069</strain>
    </source>
</reference>
<evidence type="ECO:0000256" key="1">
    <source>
        <dbReference type="SAM" id="MobiDB-lite"/>
    </source>
</evidence>
<feature type="compositionally biased region" description="Polar residues" evidence="1">
    <location>
        <begin position="215"/>
        <end position="232"/>
    </location>
</feature>
<accession>A0A9W9FW18</accession>
<evidence type="ECO:0000313" key="3">
    <source>
        <dbReference type="Proteomes" id="UP001149165"/>
    </source>
</evidence>
<comment type="caution">
    <text evidence="2">The sequence shown here is derived from an EMBL/GenBank/DDBJ whole genome shotgun (WGS) entry which is preliminary data.</text>
</comment>
<gene>
    <name evidence="2" type="ORF">N7456_004124</name>
</gene>
<dbReference type="Proteomes" id="UP001149165">
    <property type="component" value="Unassembled WGS sequence"/>
</dbReference>
<dbReference type="OrthoDB" id="4328436at2759"/>
<feature type="region of interest" description="Disordered" evidence="1">
    <location>
        <begin position="183"/>
        <end position="232"/>
    </location>
</feature>
<feature type="compositionally biased region" description="Pro residues" evidence="1">
    <location>
        <begin position="15"/>
        <end position="33"/>
    </location>
</feature>
<sequence length="232" mass="25585">MDYNPNVEMNFNPTTAPPPTPPTPPPSTIPPPDTTIDNTPAVPQRTETEPAVSKNILLLYRKERGGFLWKNRPGLRITEESCIIKSAEEDPSVGPLLNAVTSDMNEEKILHNYEFVRSWQTQSIPRFHCVLLSQIKPTLLPVQPSPVPAPLNLIPEPPPPPDTSTNQRDVIIEPISPTLPLALQQGSKDVQRSRSPSPVSSLGYDIVRTPPLNPPQSGSSRFGTFQSNDMFC</sequence>
<feature type="region of interest" description="Disordered" evidence="1">
    <location>
        <begin position="1"/>
        <end position="49"/>
    </location>
</feature>
<proteinExistence type="predicted"/>
<organism evidence="2 3">
    <name type="scientific">Penicillium angulare</name>
    <dbReference type="NCBI Taxonomy" id="116970"/>
    <lineage>
        <taxon>Eukaryota</taxon>
        <taxon>Fungi</taxon>
        <taxon>Dikarya</taxon>
        <taxon>Ascomycota</taxon>
        <taxon>Pezizomycotina</taxon>
        <taxon>Eurotiomycetes</taxon>
        <taxon>Eurotiomycetidae</taxon>
        <taxon>Eurotiales</taxon>
        <taxon>Aspergillaceae</taxon>
        <taxon>Penicillium</taxon>
    </lineage>
</organism>
<keyword evidence="3" id="KW-1185">Reference proteome</keyword>